<gene>
    <name evidence="3" type="ORF">ACFOZ8_24985</name>
</gene>
<organism evidence="3 4">
    <name type="scientific">Paenibacillus xanthanilyticus</name>
    <dbReference type="NCBI Taxonomy" id="1783531"/>
    <lineage>
        <taxon>Bacteria</taxon>
        <taxon>Bacillati</taxon>
        <taxon>Bacillota</taxon>
        <taxon>Bacilli</taxon>
        <taxon>Bacillales</taxon>
        <taxon>Paenibacillaceae</taxon>
        <taxon>Paenibacillus</taxon>
    </lineage>
</organism>
<evidence type="ECO:0000313" key="4">
    <source>
        <dbReference type="Proteomes" id="UP001595715"/>
    </source>
</evidence>
<dbReference type="Pfam" id="PF04014">
    <property type="entry name" value="MazE_antitoxin"/>
    <property type="match status" value="1"/>
</dbReference>
<dbReference type="PROSITE" id="PS51740">
    <property type="entry name" value="SPOVT_ABRB"/>
    <property type="match status" value="1"/>
</dbReference>
<dbReference type="InterPro" id="IPR037914">
    <property type="entry name" value="SpoVT-AbrB_sf"/>
</dbReference>
<dbReference type="Gene3D" id="2.10.260.10">
    <property type="match status" value="1"/>
</dbReference>
<dbReference type="GO" id="GO:0003677">
    <property type="term" value="F:DNA binding"/>
    <property type="evidence" value="ECO:0007669"/>
    <property type="project" value="UniProtKB-KW"/>
</dbReference>
<feature type="domain" description="SpoVT-AbrB" evidence="2">
    <location>
        <begin position="5"/>
        <end position="50"/>
    </location>
</feature>
<dbReference type="SMART" id="SM00966">
    <property type="entry name" value="SpoVT_AbrB"/>
    <property type="match status" value="1"/>
</dbReference>
<evidence type="ECO:0000259" key="2">
    <source>
        <dbReference type="PROSITE" id="PS51740"/>
    </source>
</evidence>
<dbReference type="InterPro" id="IPR007159">
    <property type="entry name" value="SpoVT-AbrB_dom"/>
</dbReference>
<protein>
    <submittedName>
        <fullName evidence="3">AbrB/MazE/SpoVT family DNA-binding domain-containing protein</fullName>
    </submittedName>
</protein>
<sequence>MKATGVVRKVDELGRVVIPVELRRTLDIKEGESLEIFVNGEQIMLKKYAPGCTFCGKVEISTTLAGKHVCSGCRDTLVRG</sequence>
<dbReference type="PANTHER" id="PTHR36432">
    <property type="match status" value="1"/>
</dbReference>
<name>A0ABV8KA15_9BACL</name>
<comment type="caution">
    <text evidence="3">The sequence shown here is derived from an EMBL/GenBank/DDBJ whole genome shotgun (WGS) entry which is preliminary data.</text>
</comment>
<accession>A0ABV8KA15</accession>
<dbReference type="Proteomes" id="UP001595715">
    <property type="component" value="Unassembled WGS sequence"/>
</dbReference>
<keyword evidence="1 3" id="KW-0238">DNA-binding</keyword>
<dbReference type="NCBIfam" id="TIGR01439">
    <property type="entry name" value="lp_hng_hel_AbrB"/>
    <property type="match status" value="1"/>
</dbReference>
<dbReference type="InterPro" id="IPR052731">
    <property type="entry name" value="B_subtilis_Trans_State_Reg"/>
</dbReference>
<dbReference type="RefSeq" id="WP_377721484.1">
    <property type="nucleotide sequence ID" value="NZ_JBHSAM010000034.1"/>
</dbReference>
<proteinExistence type="predicted"/>
<dbReference type="EMBL" id="JBHSAM010000034">
    <property type="protein sequence ID" value="MFC4102881.1"/>
    <property type="molecule type" value="Genomic_DNA"/>
</dbReference>
<evidence type="ECO:0000256" key="1">
    <source>
        <dbReference type="PROSITE-ProRule" id="PRU01076"/>
    </source>
</evidence>
<reference evidence="4" key="1">
    <citation type="journal article" date="2019" name="Int. J. Syst. Evol. Microbiol.">
        <title>The Global Catalogue of Microorganisms (GCM) 10K type strain sequencing project: providing services to taxonomists for standard genome sequencing and annotation.</title>
        <authorList>
            <consortium name="The Broad Institute Genomics Platform"/>
            <consortium name="The Broad Institute Genome Sequencing Center for Infectious Disease"/>
            <person name="Wu L."/>
            <person name="Ma J."/>
        </authorList>
    </citation>
    <scope>NUCLEOTIDE SEQUENCE [LARGE SCALE GENOMIC DNA]</scope>
    <source>
        <strain evidence="4">IBRC-M 10987</strain>
    </source>
</reference>
<keyword evidence="4" id="KW-1185">Reference proteome</keyword>
<dbReference type="PANTHER" id="PTHR36432:SF4">
    <property type="entry name" value="TRANSITION STATE REGULATOR ABH-RELATED"/>
    <property type="match status" value="1"/>
</dbReference>
<dbReference type="SUPFAM" id="SSF89447">
    <property type="entry name" value="AbrB/MazE/MraZ-like"/>
    <property type="match status" value="1"/>
</dbReference>
<evidence type="ECO:0000313" key="3">
    <source>
        <dbReference type="EMBL" id="MFC4102881.1"/>
    </source>
</evidence>